<name>A0A4R6GVW8_9BACT</name>
<keyword evidence="1" id="KW-0812">Transmembrane</keyword>
<keyword evidence="1" id="KW-0472">Membrane</keyword>
<gene>
    <name evidence="2" type="ORF">DET52_1072</name>
</gene>
<organism evidence="2 3">
    <name type="scientific">Sunxiuqinia elliptica</name>
    <dbReference type="NCBI Taxonomy" id="655355"/>
    <lineage>
        <taxon>Bacteria</taxon>
        <taxon>Pseudomonadati</taxon>
        <taxon>Bacteroidota</taxon>
        <taxon>Bacteroidia</taxon>
        <taxon>Marinilabiliales</taxon>
        <taxon>Prolixibacteraceae</taxon>
        <taxon>Sunxiuqinia</taxon>
    </lineage>
</organism>
<dbReference type="Proteomes" id="UP000294848">
    <property type="component" value="Unassembled WGS sequence"/>
</dbReference>
<evidence type="ECO:0000256" key="1">
    <source>
        <dbReference type="SAM" id="Phobius"/>
    </source>
</evidence>
<feature type="transmembrane region" description="Helical" evidence="1">
    <location>
        <begin position="152"/>
        <end position="170"/>
    </location>
</feature>
<reference evidence="2 3" key="1">
    <citation type="submission" date="2019-03" db="EMBL/GenBank/DDBJ databases">
        <title>Freshwater and sediment microbial communities from various areas in North America, analyzing microbe dynamics in response to fracking.</title>
        <authorList>
            <person name="Lamendella R."/>
        </authorList>
    </citation>
    <scope>NUCLEOTIDE SEQUENCE [LARGE SCALE GENOMIC DNA]</scope>
    <source>
        <strain evidence="2 3">114D</strain>
    </source>
</reference>
<keyword evidence="1" id="KW-1133">Transmembrane helix</keyword>
<comment type="caution">
    <text evidence="2">The sequence shown here is derived from an EMBL/GenBank/DDBJ whole genome shotgun (WGS) entry which is preliminary data.</text>
</comment>
<protein>
    <submittedName>
        <fullName evidence="2">Uncharacterized protein</fullName>
    </submittedName>
</protein>
<dbReference type="AlphaFoldDB" id="A0A4R6GVW8"/>
<evidence type="ECO:0000313" key="2">
    <source>
        <dbReference type="EMBL" id="TDN98875.1"/>
    </source>
</evidence>
<feature type="transmembrane region" description="Helical" evidence="1">
    <location>
        <begin position="235"/>
        <end position="255"/>
    </location>
</feature>
<evidence type="ECO:0000313" key="3">
    <source>
        <dbReference type="Proteomes" id="UP000294848"/>
    </source>
</evidence>
<feature type="transmembrane region" description="Helical" evidence="1">
    <location>
        <begin position="19"/>
        <end position="36"/>
    </location>
</feature>
<dbReference type="EMBL" id="SNWI01000007">
    <property type="protein sequence ID" value="TDN98875.1"/>
    <property type="molecule type" value="Genomic_DNA"/>
</dbReference>
<proteinExistence type="predicted"/>
<feature type="transmembrane region" description="Helical" evidence="1">
    <location>
        <begin position="176"/>
        <end position="195"/>
    </location>
</feature>
<sequence length="257" mass="29950">MYTVVLTIFLSLQLKDLKLWLLIPFIVLLVLISLVIKRLINRNPRLIIDEIGIHDKRKQKVYKWGSIRDIEANFNSNSSFKLIIKCKNTIENIDLTNLNTSPKEINESVAFFSDKKIKTGNDKFKIEIERILKNDDSVVEIMMLFSKYKSHILWIGLPIFFGNVALSIYLQILLTFPYVFAIGFLMTGIILFAFLRLSEKRFKEKTEIQNLTEQEYKLISIKYELKLPENKNRAIIGYIAFGVFMIGVFIISYFAST</sequence>
<accession>A0A4R6GVW8</accession>